<organism evidence="1 2">
    <name type="scientific">Pseudonocardia thermophila</name>
    <dbReference type="NCBI Taxonomy" id="1848"/>
    <lineage>
        <taxon>Bacteria</taxon>
        <taxon>Bacillati</taxon>
        <taxon>Actinomycetota</taxon>
        <taxon>Actinomycetes</taxon>
        <taxon>Pseudonocardiales</taxon>
        <taxon>Pseudonocardiaceae</taxon>
        <taxon>Pseudonocardia</taxon>
    </lineage>
</organism>
<evidence type="ECO:0000313" key="1">
    <source>
        <dbReference type="EMBL" id="SHK43106.1"/>
    </source>
</evidence>
<proteinExistence type="predicted"/>
<sequence>MAVERAVLAEATMGPKARPDEIAAVVSWLGCAEGVHVNGAIVTAYGGWSSA</sequence>
<name>A0A1M6SEJ1_PSETH</name>
<dbReference type="Proteomes" id="UP000184363">
    <property type="component" value="Unassembled WGS sequence"/>
</dbReference>
<dbReference type="AlphaFoldDB" id="A0A1M6SEJ1"/>
<keyword evidence="2" id="KW-1185">Reference proteome</keyword>
<evidence type="ECO:0008006" key="3">
    <source>
        <dbReference type="Google" id="ProtNLM"/>
    </source>
</evidence>
<evidence type="ECO:0000313" key="2">
    <source>
        <dbReference type="Proteomes" id="UP000184363"/>
    </source>
</evidence>
<reference evidence="1 2" key="1">
    <citation type="submission" date="2016-11" db="EMBL/GenBank/DDBJ databases">
        <authorList>
            <person name="Jaros S."/>
            <person name="Januszkiewicz K."/>
            <person name="Wedrychowicz H."/>
        </authorList>
    </citation>
    <scope>NUCLEOTIDE SEQUENCE [LARGE SCALE GENOMIC DNA]</scope>
    <source>
        <strain evidence="1 2">DSM 43832</strain>
    </source>
</reference>
<dbReference type="EMBL" id="FRAP01000006">
    <property type="protein sequence ID" value="SHK43106.1"/>
    <property type="molecule type" value="Genomic_DNA"/>
</dbReference>
<accession>A0A1M6SEJ1</accession>
<dbReference type="OrthoDB" id="7064009at2"/>
<gene>
    <name evidence="1" type="ORF">SAMN05443637_106103</name>
</gene>
<dbReference type="RefSeq" id="WP_159444885.1">
    <property type="nucleotide sequence ID" value="NZ_CALGVN010000039.1"/>
</dbReference>
<protein>
    <recommendedName>
        <fullName evidence="3">Enoyl-(Acyl carrier protein) reductase</fullName>
    </recommendedName>
</protein>